<dbReference type="PANTHER" id="PTHR31413">
    <property type="entry name" value="AFP HOMOLOG 2"/>
    <property type="match status" value="1"/>
</dbReference>
<dbReference type="InterPro" id="IPR012463">
    <property type="entry name" value="Ninja_motif"/>
</dbReference>
<dbReference type="GO" id="GO:0007165">
    <property type="term" value="P:signal transduction"/>
    <property type="evidence" value="ECO:0007669"/>
    <property type="project" value="InterPro"/>
</dbReference>
<feature type="coiled-coil region" evidence="5">
    <location>
        <begin position="94"/>
        <end position="130"/>
    </location>
</feature>
<dbReference type="InterPro" id="IPR032310">
    <property type="entry name" value="NLS_NINJA_AFP-like"/>
</dbReference>
<dbReference type="Pfam" id="PF16136">
    <property type="entry name" value="NLS_NINJA_AFP"/>
    <property type="match status" value="1"/>
</dbReference>
<dbReference type="GO" id="GO:0045892">
    <property type="term" value="P:negative regulation of DNA-templated transcription"/>
    <property type="evidence" value="ECO:0007669"/>
    <property type="project" value="TreeGrafter"/>
</dbReference>
<dbReference type="EMBL" id="JAIWQS010000001">
    <property type="protein sequence ID" value="KAJ8775303.1"/>
    <property type="molecule type" value="Genomic_DNA"/>
</dbReference>
<dbReference type="AlphaFoldDB" id="A0AAV8U7R8"/>
<evidence type="ECO:0000313" key="9">
    <source>
        <dbReference type="Proteomes" id="UP001159364"/>
    </source>
</evidence>
<accession>A0AAV8U7R8</accession>
<organism evidence="8 9">
    <name type="scientific">Erythroxylum novogranatense</name>
    <dbReference type="NCBI Taxonomy" id="1862640"/>
    <lineage>
        <taxon>Eukaryota</taxon>
        <taxon>Viridiplantae</taxon>
        <taxon>Streptophyta</taxon>
        <taxon>Embryophyta</taxon>
        <taxon>Tracheophyta</taxon>
        <taxon>Spermatophyta</taxon>
        <taxon>Magnoliopsida</taxon>
        <taxon>eudicotyledons</taxon>
        <taxon>Gunneridae</taxon>
        <taxon>Pentapetalae</taxon>
        <taxon>rosids</taxon>
        <taxon>fabids</taxon>
        <taxon>Malpighiales</taxon>
        <taxon>Erythroxylaceae</taxon>
        <taxon>Erythroxylum</taxon>
    </lineage>
</organism>
<keyword evidence="5" id="KW-0175">Coiled coil</keyword>
<keyword evidence="9" id="KW-1185">Reference proteome</keyword>
<dbReference type="Proteomes" id="UP001159364">
    <property type="component" value="Linkage Group LG01"/>
</dbReference>
<dbReference type="GO" id="GO:0009737">
    <property type="term" value="P:response to abscisic acid"/>
    <property type="evidence" value="ECO:0007669"/>
    <property type="project" value="TreeGrafter"/>
</dbReference>
<gene>
    <name evidence="8" type="ORF">K2173_020307</name>
</gene>
<dbReference type="InterPro" id="IPR031307">
    <property type="entry name" value="Ninja_fam"/>
</dbReference>
<proteinExistence type="inferred from homology"/>
<comment type="similarity">
    <text evidence="2 4">Belongs to the Ninja family.</text>
</comment>
<comment type="subcellular location">
    <subcellularLocation>
        <location evidence="1 4">Nucleus</location>
    </subcellularLocation>
</comment>
<evidence type="ECO:0000256" key="2">
    <source>
        <dbReference type="ARBA" id="ARBA00006081"/>
    </source>
</evidence>
<evidence type="ECO:0000259" key="7">
    <source>
        <dbReference type="Pfam" id="PF16135"/>
    </source>
</evidence>
<dbReference type="Pfam" id="PF16135">
    <property type="entry name" value="TDBD"/>
    <property type="match status" value="1"/>
</dbReference>
<evidence type="ECO:0000256" key="1">
    <source>
        <dbReference type="ARBA" id="ARBA00004123"/>
    </source>
</evidence>
<protein>
    <recommendedName>
        <fullName evidence="4">Ninja-family protein</fullName>
    </recommendedName>
    <alternativeName>
        <fullName evidence="4">ABI-binding protein</fullName>
    </alternativeName>
</protein>
<dbReference type="GO" id="GO:0005634">
    <property type="term" value="C:nucleus"/>
    <property type="evidence" value="ECO:0007669"/>
    <property type="project" value="UniProtKB-SubCell"/>
</dbReference>
<feature type="domain" description="Tify" evidence="7">
    <location>
        <begin position="258"/>
        <end position="291"/>
    </location>
</feature>
<dbReference type="PANTHER" id="PTHR31413:SF31">
    <property type="entry name" value="NINJA-FAMILY PROTEIN AFP3"/>
    <property type="match status" value="1"/>
</dbReference>
<feature type="domain" description="Ethylene-responsive binding factor-associated repression" evidence="6">
    <location>
        <begin position="23"/>
        <end position="57"/>
    </location>
</feature>
<sequence length="298" mass="33079">MNIKSFSADLLQPFMSGSHQETEERDEVELSLGLSMNGKFGVDPRAKKLTKSCSIPDFVNTIRGNDSDCVVHVASKDLVRACSLPVDTEDETKKRKELQSLRRMEAKRKRTEKQRNLKAVKDRNKGFREECWEDCKRVPLSQGSIGSQGTGSSGITESECRLVQGRNQYGDASPASVQSFSEHDRKLLVTPKFLTSENSCSPVKLDEKYSKHVVNYTKTKEITSTGLEEMPSVSTRGDGPNGKRIDGFLYRYGKGEEVKIVCVCHGSFLSPSEFIKHAGGGDIAHPLRHIVVNPSPLL</sequence>
<reference evidence="8 9" key="1">
    <citation type="submission" date="2021-09" db="EMBL/GenBank/DDBJ databases">
        <title>Genomic insights and catalytic innovation underlie evolution of tropane alkaloids biosynthesis.</title>
        <authorList>
            <person name="Wang Y.-J."/>
            <person name="Tian T."/>
            <person name="Huang J.-P."/>
            <person name="Huang S.-X."/>
        </authorList>
    </citation>
    <scope>NUCLEOTIDE SEQUENCE [LARGE SCALE GENOMIC DNA]</scope>
    <source>
        <strain evidence="8">KIB-2018</strain>
        <tissue evidence="8">Leaf</tissue>
    </source>
</reference>
<dbReference type="InterPro" id="IPR032308">
    <property type="entry name" value="TDBD"/>
</dbReference>
<evidence type="ECO:0000256" key="3">
    <source>
        <dbReference type="ARBA" id="ARBA00023242"/>
    </source>
</evidence>
<name>A0AAV8U7R8_9ROSI</name>
<evidence type="ECO:0000256" key="5">
    <source>
        <dbReference type="SAM" id="Coils"/>
    </source>
</evidence>
<comment type="caution">
    <text evidence="8">The sequence shown here is derived from an EMBL/GenBank/DDBJ whole genome shotgun (WGS) entry which is preliminary data.</text>
</comment>
<evidence type="ECO:0000256" key="4">
    <source>
        <dbReference type="RuleBase" id="RU369029"/>
    </source>
</evidence>
<keyword evidence="3 4" id="KW-0539">Nucleus</keyword>
<dbReference type="Pfam" id="PF07897">
    <property type="entry name" value="EAR"/>
    <property type="match status" value="1"/>
</dbReference>
<evidence type="ECO:0000259" key="6">
    <source>
        <dbReference type="Pfam" id="PF07897"/>
    </source>
</evidence>
<evidence type="ECO:0000313" key="8">
    <source>
        <dbReference type="EMBL" id="KAJ8775303.1"/>
    </source>
</evidence>
<comment type="function">
    <text evidence="4">Acts as a negative regulator of abscisic acid (ABA) response.</text>
</comment>